<dbReference type="GO" id="GO:0017056">
    <property type="term" value="F:structural constituent of nuclear pore"/>
    <property type="evidence" value="ECO:0007669"/>
    <property type="project" value="InterPro"/>
</dbReference>
<dbReference type="Gene3D" id="1.25.40.700">
    <property type="match status" value="1"/>
</dbReference>
<dbReference type="GeneID" id="108733542"/>
<dbReference type="InterPro" id="IPR015943">
    <property type="entry name" value="WD40/YVTN_repeat-like_dom_sf"/>
</dbReference>
<dbReference type="GO" id="GO:0031080">
    <property type="term" value="C:nuclear pore outer ring"/>
    <property type="evidence" value="ECO:0007669"/>
    <property type="project" value="TreeGrafter"/>
</dbReference>
<evidence type="ECO:0000313" key="11">
    <source>
        <dbReference type="RefSeq" id="XP_025830293.1"/>
    </source>
</evidence>
<keyword evidence="4" id="KW-0509">mRNA transport</keyword>
<proteinExistence type="inferred from homology"/>
<dbReference type="RefSeq" id="XP_025830293.1">
    <property type="nucleotide sequence ID" value="XM_025974508.1"/>
</dbReference>
<evidence type="ECO:0000256" key="2">
    <source>
        <dbReference type="ARBA" id="ARBA00005569"/>
    </source>
</evidence>
<comment type="subcellular location">
    <subcellularLocation>
        <location evidence="1">Nucleus envelope</location>
    </subcellularLocation>
</comment>
<keyword evidence="5" id="KW-0653">Protein transport</keyword>
<sequence length="1164" mass="132098">MVVSCLVRIVTGYLQIIYVIIIMDRTLNASLLSTRSPFSPKGRPNISLKKSTLQSSFKKSSRLSVSGKSVQSIQIILKTPYNSLERFGQPLPVLITEALTFADRNATVTARISECGYAWIVCGRRLLVWQYKQSNIQYGTPQKKTPSSNCFELQLPQSDLAHRAELVSVYLPSGLGMPACIAVSPGGVVRYWPAITHEGVSVEQNVDLQGQECDSLTVIGNMGCILATTTCTVVHVQPQKIGGRHSLHCKMLKSPSGWFDGISRRMTSFIFGSMSMEHSAEARLVRVLTVPESEEIWKVYVLAGHSLQKWELMSNEQEQLIFIIELNRLIADNFHNSIWENCGGDQSETDTWLLDIQPDKDGIIILAAAVNMHISPQVHYALVSLETNGPEAPNHVRDFYILKMKGLYREDNPQDSLSYRFLKCSSCAYIYNQRCITVIKPQEEPDTLEFNGQDFLLGGSVCINTPVFFSRNHGLIAITSNEINLDMSSGNIFQSNTFLDTSLNETLVGNLTLYSFDPEEMYNSYKDIVCQLKAAFIFHVKNQHMACQDILQKLFFSEGTSIPGVDSTLDNCVITVCEDLLDDIPAGDPRWSGENQAGLGSSYSMQILNQLEDKQKAYGLFIKFLRETNLWNKLAAVKKRDTIMATTHVLGELAEKLTVAIALKSSEAGPILDYAIEKAVGGPNVEHLDGLTNQDVFYREVNKIHRGLQELVNRCEDAAHSDLDPGEVAVLICETNDLLLNVLRELLENRRQNINNFLPSFDTRSLGCEYLPWLAAPGRNGLYDSLMLQQLLTLNYGAKASSDINLKNILYDQFVELVDVILDGQKAYIESINDEEADSAVKQYHSDRHKLIKPLVEDKQWERALLLAEKYSDFETLVEVCEATDNQQRLDEYMERFGAEKFPEYLYNWYLQQNKQGKLINRCKTLSKTKVSQQLTSLLCEHPSLSWLQHIFDQKFTRASEALKNLAVQETESIMRQKTMLSLGKLSRLAAPENSGTTAYLEEVNTRLELVAFQEEIPDYVLQQFGYDTLKPRVIPPKDLVYLFTCSEYKEASEVEFKKALDILVYILDDDERNELWLMVWRRVVLRDTWFDGSLESPMEFLRNTLFYRLAELAIVLGEDPQNLLPPLDTLMDCEEMEQMQDNKNFQFLIKLGYERIQKLQAED</sequence>
<dbReference type="FunCoup" id="A0A7F5R4A4">
    <property type="interactions" value="2306"/>
</dbReference>
<dbReference type="InterPro" id="IPR037624">
    <property type="entry name" value="Nup133-like"/>
</dbReference>
<feature type="domain" description="Nucleoporin Nup133/Nup155-like C-terminal" evidence="8">
    <location>
        <begin position="768"/>
        <end position="1024"/>
    </location>
</feature>
<dbReference type="Pfam" id="PF08801">
    <property type="entry name" value="Nucleoporin_N"/>
    <property type="match status" value="1"/>
</dbReference>
<evidence type="ECO:0000256" key="7">
    <source>
        <dbReference type="ARBA" id="ARBA00023242"/>
    </source>
</evidence>
<accession>A0A7F5R4A4</accession>
<keyword evidence="7" id="KW-0539">Nucleus</keyword>
<dbReference type="GO" id="GO:0006606">
    <property type="term" value="P:protein import into nucleus"/>
    <property type="evidence" value="ECO:0007669"/>
    <property type="project" value="TreeGrafter"/>
</dbReference>
<gene>
    <name evidence="11" type="primary">LOC108733542</name>
</gene>
<evidence type="ECO:0000256" key="4">
    <source>
        <dbReference type="ARBA" id="ARBA00022816"/>
    </source>
</evidence>
<dbReference type="CTD" id="55746"/>
<dbReference type="PANTHER" id="PTHR13405:SF11">
    <property type="entry name" value="NUCLEAR PORE COMPLEX PROTEIN NUP133"/>
    <property type="match status" value="1"/>
</dbReference>
<reference evidence="11" key="1">
    <citation type="submission" date="2025-08" db="UniProtKB">
        <authorList>
            <consortium name="RefSeq"/>
        </authorList>
    </citation>
    <scope>IDENTIFICATION</scope>
    <source>
        <tissue evidence="11">Entire body</tissue>
    </source>
</reference>
<keyword evidence="3" id="KW-0813">Transport</keyword>
<feature type="domain" description="Nucleoporin Nup133/Nup155-like N-terminal" evidence="9">
    <location>
        <begin position="90"/>
        <end position="392"/>
    </location>
</feature>
<evidence type="ECO:0000256" key="5">
    <source>
        <dbReference type="ARBA" id="ARBA00022927"/>
    </source>
</evidence>
<dbReference type="Proteomes" id="UP000192223">
    <property type="component" value="Unplaced"/>
</dbReference>
<dbReference type="InterPro" id="IPR007187">
    <property type="entry name" value="Nucleoporin_Nup133/Nup155_C"/>
</dbReference>
<dbReference type="Pfam" id="PF03177">
    <property type="entry name" value="Nucleoporin_C"/>
    <property type="match status" value="1"/>
</dbReference>
<dbReference type="InParanoid" id="A0A7F5R4A4"/>
<evidence type="ECO:0000256" key="3">
    <source>
        <dbReference type="ARBA" id="ARBA00022448"/>
    </source>
</evidence>
<dbReference type="KEGG" id="apln:108733542"/>
<evidence type="ECO:0000256" key="1">
    <source>
        <dbReference type="ARBA" id="ARBA00004259"/>
    </source>
</evidence>
<evidence type="ECO:0000313" key="10">
    <source>
        <dbReference type="Proteomes" id="UP000192223"/>
    </source>
</evidence>
<evidence type="ECO:0000259" key="9">
    <source>
        <dbReference type="Pfam" id="PF08801"/>
    </source>
</evidence>
<name>A0A7F5R4A4_AGRPL</name>
<evidence type="ECO:0000256" key="6">
    <source>
        <dbReference type="ARBA" id="ARBA00023010"/>
    </source>
</evidence>
<dbReference type="Gene3D" id="2.130.10.10">
    <property type="entry name" value="YVTN repeat-like/Quinoprotein amine dehydrogenase"/>
    <property type="match status" value="1"/>
</dbReference>
<comment type="similarity">
    <text evidence="2">Belongs to the nucleoporin Nup133 family.</text>
</comment>
<protein>
    <submittedName>
        <fullName evidence="11">Nuclear pore complex protein Nup133</fullName>
    </submittedName>
</protein>
<dbReference type="OrthoDB" id="103454at2759"/>
<dbReference type="SUPFAM" id="SSF117289">
    <property type="entry name" value="Nucleoporin domain"/>
    <property type="match status" value="1"/>
</dbReference>
<dbReference type="GO" id="GO:0016973">
    <property type="term" value="P:poly(A)+ mRNA export from nucleus"/>
    <property type="evidence" value="ECO:0007669"/>
    <property type="project" value="TreeGrafter"/>
</dbReference>
<dbReference type="AlphaFoldDB" id="A0A7F5R4A4"/>
<evidence type="ECO:0000259" key="8">
    <source>
        <dbReference type="Pfam" id="PF03177"/>
    </source>
</evidence>
<dbReference type="Gene3D" id="1.20.58.1380">
    <property type="match status" value="1"/>
</dbReference>
<dbReference type="GO" id="GO:0000972">
    <property type="term" value="P:transcription-dependent tethering of RNA polymerase II gene DNA at nuclear periphery"/>
    <property type="evidence" value="ECO:0007669"/>
    <property type="project" value="TreeGrafter"/>
</dbReference>
<keyword evidence="10" id="KW-1185">Reference proteome</keyword>
<keyword evidence="6" id="KW-0811">Translocation</keyword>
<dbReference type="PANTHER" id="PTHR13405">
    <property type="entry name" value="NUCLEAR PORE COMPLEX PROTEIN NUP133"/>
    <property type="match status" value="1"/>
</dbReference>
<dbReference type="InterPro" id="IPR014908">
    <property type="entry name" value="Nucleoporin_Nup133/Nup155_N"/>
</dbReference>
<organism evidence="10 11">
    <name type="scientific">Agrilus planipennis</name>
    <name type="common">Emerald ash borer</name>
    <name type="synonym">Agrilus marcopoli</name>
    <dbReference type="NCBI Taxonomy" id="224129"/>
    <lineage>
        <taxon>Eukaryota</taxon>
        <taxon>Metazoa</taxon>
        <taxon>Ecdysozoa</taxon>
        <taxon>Arthropoda</taxon>
        <taxon>Hexapoda</taxon>
        <taxon>Insecta</taxon>
        <taxon>Pterygota</taxon>
        <taxon>Neoptera</taxon>
        <taxon>Endopterygota</taxon>
        <taxon>Coleoptera</taxon>
        <taxon>Polyphaga</taxon>
        <taxon>Elateriformia</taxon>
        <taxon>Buprestoidea</taxon>
        <taxon>Buprestidae</taxon>
        <taxon>Agrilinae</taxon>
        <taxon>Agrilus</taxon>
    </lineage>
</organism>